<dbReference type="STRING" id="28084.Lche_2910"/>
<accession>A0A0W0SBQ9</accession>
<name>A0A0W0SBQ9_9GAMM</name>
<gene>
    <name evidence="2" type="ORF">Lche_2910</name>
</gene>
<evidence type="ECO:0008006" key="4">
    <source>
        <dbReference type="Google" id="ProtNLM"/>
    </source>
</evidence>
<feature type="transmembrane region" description="Helical" evidence="1">
    <location>
        <begin position="203"/>
        <end position="228"/>
    </location>
</feature>
<keyword evidence="1" id="KW-0472">Membrane</keyword>
<evidence type="ECO:0000313" key="3">
    <source>
        <dbReference type="Proteomes" id="UP000054921"/>
    </source>
</evidence>
<dbReference type="OrthoDB" id="5653342at2"/>
<feature type="transmembrane region" description="Helical" evidence="1">
    <location>
        <begin position="36"/>
        <end position="61"/>
    </location>
</feature>
<dbReference type="Proteomes" id="UP000054921">
    <property type="component" value="Unassembled WGS sequence"/>
</dbReference>
<keyword evidence="1" id="KW-0812">Transmembrane</keyword>
<comment type="caution">
    <text evidence="2">The sequence shown here is derived from an EMBL/GenBank/DDBJ whole genome shotgun (WGS) entry which is preliminary data.</text>
</comment>
<dbReference type="PATRIC" id="fig|28084.5.peg.3158"/>
<proteinExistence type="predicted"/>
<evidence type="ECO:0000313" key="2">
    <source>
        <dbReference type="EMBL" id="KTC80890.1"/>
    </source>
</evidence>
<reference evidence="2 3" key="1">
    <citation type="submission" date="2015-11" db="EMBL/GenBank/DDBJ databases">
        <title>Genomic analysis of 38 Legionella species identifies large and diverse effector repertoires.</title>
        <authorList>
            <person name="Burstein D."/>
            <person name="Amaro F."/>
            <person name="Zusman T."/>
            <person name="Lifshitz Z."/>
            <person name="Cohen O."/>
            <person name="Gilbert J.A."/>
            <person name="Pupko T."/>
            <person name="Shuman H.A."/>
            <person name="Segal G."/>
        </authorList>
    </citation>
    <scope>NUCLEOTIDE SEQUENCE [LARGE SCALE GENOMIC DNA]</scope>
    <source>
        <strain evidence="2 3">ORW</strain>
    </source>
</reference>
<keyword evidence="1" id="KW-1133">Transmembrane helix</keyword>
<organism evidence="2 3">
    <name type="scientific">Legionella cherrii</name>
    <dbReference type="NCBI Taxonomy" id="28084"/>
    <lineage>
        <taxon>Bacteria</taxon>
        <taxon>Pseudomonadati</taxon>
        <taxon>Pseudomonadota</taxon>
        <taxon>Gammaproteobacteria</taxon>
        <taxon>Legionellales</taxon>
        <taxon>Legionellaceae</taxon>
        <taxon>Legionella</taxon>
    </lineage>
</organism>
<dbReference type="AlphaFoldDB" id="A0A0W0SBQ9"/>
<feature type="transmembrane region" description="Helical" evidence="1">
    <location>
        <begin position="7"/>
        <end position="30"/>
    </location>
</feature>
<feature type="transmembrane region" description="Helical" evidence="1">
    <location>
        <begin position="176"/>
        <end position="197"/>
    </location>
</feature>
<evidence type="ECO:0000256" key="1">
    <source>
        <dbReference type="SAM" id="Phobius"/>
    </source>
</evidence>
<dbReference type="EMBL" id="LNXW01000013">
    <property type="protein sequence ID" value="KTC80890.1"/>
    <property type="molecule type" value="Genomic_DNA"/>
</dbReference>
<protein>
    <recommendedName>
        <fullName evidence="4">Transmembrane protein</fullName>
    </recommendedName>
</protein>
<dbReference type="RefSeq" id="WP_058388151.1">
    <property type="nucleotide sequence ID" value="NZ_LNXW01000013.1"/>
</dbReference>
<sequence length="335" mass="37376">MEFFKSVLNGIGSGAGVAWPLFGIVFTLFGGAVASLFSLTLGIISISLFFAVGIPIFYFSYQEMKNEEGRFQEQLDKNQQKLLTDIQDYLNSIYRFALHEKRKTDVHELFARILIMDLNKIAHVDARSPLYLILSLLYEEYKLKQTIPDNKVILDHLVHKISLSPTPLSQKMVPPFFTFVGTFGSITGCSAGVSGVLTGMGLFSSFAAFPLLGWGILAFALVSGIVMASESMAKTNERFKKKELNQTIKNIHSQLSKATIERDLTARLYSTFTSLKEQGEDKGVADLNQPILAHSFFNRATEKKTKLTFSSFFNLKQSHSGNSQDDAHAFYSPFS</sequence>